<organism evidence="10 11">
    <name type="scientific">Cellulomonas marina</name>
    <dbReference type="NCBI Taxonomy" id="988821"/>
    <lineage>
        <taxon>Bacteria</taxon>
        <taxon>Bacillati</taxon>
        <taxon>Actinomycetota</taxon>
        <taxon>Actinomycetes</taxon>
        <taxon>Micrococcales</taxon>
        <taxon>Cellulomonadaceae</taxon>
        <taxon>Cellulomonas</taxon>
    </lineage>
</organism>
<keyword evidence="11" id="KW-1185">Reference proteome</keyword>
<dbReference type="RefSeq" id="WP_373308457.1">
    <property type="nucleotide sequence ID" value="NZ_BONM01000024.1"/>
</dbReference>
<comment type="subcellular location">
    <subcellularLocation>
        <location evidence="1 7">Cell membrane</location>
        <topology evidence="1 7">Multi-pass membrane protein</topology>
    </subcellularLocation>
</comment>
<dbReference type="PANTHER" id="PTHR30193">
    <property type="entry name" value="ABC TRANSPORTER PERMEASE PROTEIN"/>
    <property type="match status" value="1"/>
</dbReference>
<evidence type="ECO:0000313" key="10">
    <source>
        <dbReference type="EMBL" id="SFA82980.1"/>
    </source>
</evidence>
<dbReference type="GO" id="GO:0055085">
    <property type="term" value="P:transmembrane transport"/>
    <property type="evidence" value="ECO:0007669"/>
    <property type="project" value="InterPro"/>
</dbReference>
<evidence type="ECO:0000256" key="7">
    <source>
        <dbReference type="RuleBase" id="RU363032"/>
    </source>
</evidence>
<evidence type="ECO:0000313" key="11">
    <source>
        <dbReference type="Proteomes" id="UP000199012"/>
    </source>
</evidence>
<evidence type="ECO:0000256" key="8">
    <source>
        <dbReference type="SAM" id="MobiDB-lite"/>
    </source>
</evidence>
<evidence type="ECO:0000256" key="5">
    <source>
        <dbReference type="ARBA" id="ARBA00022989"/>
    </source>
</evidence>
<dbReference type="InterPro" id="IPR035906">
    <property type="entry name" value="MetI-like_sf"/>
</dbReference>
<evidence type="ECO:0000256" key="1">
    <source>
        <dbReference type="ARBA" id="ARBA00004651"/>
    </source>
</evidence>
<dbReference type="CDD" id="cd06261">
    <property type="entry name" value="TM_PBP2"/>
    <property type="match status" value="1"/>
</dbReference>
<dbReference type="AlphaFoldDB" id="A0A1I0W420"/>
<evidence type="ECO:0000256" key="2">
    <source>
        <dbReference type="ARBA" id="ARBA00022448"/>
    </source>
</evidence>
<dbReference type="EMBL" id="FOKA01000002">
    <property type="protein sequence ID" value="SFA82980.1"/>
    <property type="molecule type" value="Genomic_DNA"/>
</dbReference>
<dbReference type="STRING" id="988821.SAMN05421867_102139"/>
<dbReference type="PANTHER" id="PTHR30193:SF37">
    <property type="entry name" value="INNER MEMBRANE ABC TRANSPORTER PERMEASE PROTEIN YCJO"/>
    <property type="match status" value="1"/>
</dbReference>
<feature type="compositionally biased region" description="Pro residues" evidence="8">
    <location>
        <begin position="373"/>
        <end position="382"/>
    </location>
</feature>
<dbReference type="InterPro" id="IPR051393">
    <property type="entry name" value="ABC_transporter_permease"/>
</dbReference>
<accession>A0A1I0W420</accession>
<keyword evidence="3" id="KW-1003">Cell membrane</keyword>
<dbReference type="GO" id="GO:0005886">
    <property type="term" value="C:plasma membrane"/>
    <property type="evidence" value="ECO:0007669"/>
    <property type="project" value="UniProtKB-SubCell"/>
</dbReference>
<feature type="transmembrane region" description="Helical" evidence="7">
    <location>
        <begin position="110"/>
        <end position="132"/>
    </location>
</feature>
<feature type="transmembrane region" description="Helical" evidence="7">
    <location>
        <begin position="282"/>
        <end position="302"/>
    </location>
</feature>
<feature type="domain" description="ABC transmembrane type-1" evidence="9">
    <location>
        <begin position="106"/>
        <end position="355"/>
    </location>
</feature>
<feature type="transmembrane region" description="Helical" evidence="7">
    <location>
        <begin position="36"/>
        <end position="64"/>
    </location>
</feature>
<feature type="transmembrane region" description="Helical" evidence="7">
    <location>
        <begin position="338"/>
        <end position="359"/>
    </location>
</feature>
<feature type="region of interest" description="Disordered" evidence="8">
    <location>
        <begin position="368"/>
        <end position="415"/>
    </location>
</feature>
<keyword evidence="2 7" id="KW-0813">Transport</keyword>
<evidence type="ECO:0000256" key="6">
    <source>
        <dbReference type="ARBA" id="ARBA00023136"/>
    </source>
</evidence>
<feature type="transmembrane region" description="Helical" evidence="7">
    <location>
        <begin position="144"/>
        <end position="167"/>
    </location>
</feature>
<dbReference type="InterPro" id="IPR000515">
    <property type="entry name" value="MetI-like"/>
</dbReference>
<dbReference type="Pfam" id="PF00528">
    <property type="entry name" value="BPD_transp_1"/>
    <property type="match status" value="1"/>
</dbReference>
<dbReference type="Gene3D" id="1.10.3720.10">
    <property type="entry name" value="MetI-like"/>
    <property type="match status" value="1"/>
</dbReference>
<comment type="similarity">
    <text evidence="7">Belongs to the binding-protein-dependent transport system permease family.</text>
</comment>
<dbReference type="Proteomes" id="UP000199012">
    <property type="component" value="Unassembled WGS sequence"/>
</dbReference>
<evidence type="ECO:0000259" key="9">
    <source>
        <dbReference type="PROSITE" id="PS50928"/>
    </source>
</evidence>
<reference evidence="10 11" key="1">
    <citation type="submission" date="2016-10" db="EMBL/GenBank/DDBJ databases">
        <authorList>
            <person name="de Groot N.N."/>
        </authorList>
    </citation>
    <scope>NUCLEOTIDE SEQUENCE [LARGE SCALE GENOMIC DNA]</scope>
    <source>
        <strain evidence="10 11">CGMCC 4.6945</strain>
    </source>
</reference>
<feature type="transmembrane region" description="Helical" evidence="7">
    <location>
        <begin position="228"/>
        <end position="253"/>
    </location>
</feature>
<feature type="region of interest" description="Disordered" evidence="8">
    <location>
        <begin position="1"/>
        <end position="30"/>
    </location>
</feature>
<keyword evidence="5 7" id="KW-1133">Transmembrane helix</keyword>
<keyword evidence="6 7" id="KW-0472">Membrane</keyword>
<keyword evidence="4 7" id="KW-0812">Transmembrane</keyword>
<name>A0A1I0W420_9CELL</name>
<gene>
    <name evidence="10" type="ORF">SAMN05421867_102139</name>
</gene>
<dbReference type="SUPFAM" id="SSF161098">
    <property type="entry name" value="MetI-like"/>
    <property type="match status" value="1"/>
</dbReference>
<evidence type="ECO:0000256" key="4">
    <source>
        <dbReference type="ARBA" id="ARBA00022692"/>
    </source>
</evidence>
<protein>
    <submittedName>
        <fullName evidence="10">Multiple sugar transport system permease protein</fullName>
    </submittedName>
</protein>
<keyword evidence="10" id="KW-0762">Sugar transport</keyword>
<proteinExistence type="inferred from homology"/>
<dbReference type="PROSITE" id="PS50928">
    <property type="entry name" value="ABC_TM1"/>
    <property type="match status" value="1"/>
</dbReference>
<evidence type="ECO:0000256" key="3">
    <source>
        <dbReference type="ARBA" id="ARBA00022475"/>
    </source>
</evidence>
<sequence>MTTTSQARAAGTAPRPGSAERIPRRRRGSGARGAEAAAGWLFISPMLVLLGLFLVVPVLMAAWVSVSDWTGRGSPFASGVGFVGGQNYSELLAGSGLATKDFGTSLRNNLYYVLLVVPLQTTLSLGLAVLVNRRYLRGRGLFRTAFYFPSVTSSVAITVLWLFLFSASGAVNGLLSWFGVNGPNWFQDPRGVLHVVLGALGVDSGPAALTGSSLLGVTWWDWLSGPSIAMSAFILMAIFTTSGTFMLLFLAALQQISGDVEEAAMMDGTTAWQRFRLVTLPMLRPTVFTVVTLGLIGTWQVFDQIYTGTQGGPAKTTLTPAYLSYNAAFANNDFPRGAAIAFILFAIIVLLTLVQRVVLRERDVPRRRRFYPDGPPDRPVPPGGAVGRGTGPTARCVVPPRAGEAAVTLDPEVGR</sequence>